<dbReference type="FunFam" id="3.30.70.1430:FF:000001">
    <property type="entry name" value="Efflux pump membrane transporter"/>
    <property type="match status" value="1"/>
</dbReference>
<dbReference type="SUPFAM" id="SSF82714">
    <property type="entry name" value="Multidrug efflux transporter AcrB TolC docking domain, DN and DC subdomains"/>
    <property type="match status" value="1"/>
</dbReference>
<feature type="non-terminal residue" evidence="2">
    <location>
        <position position="259"/>
    </location>
</feature>
<evidence type="ECO:0000313" key="3">
    <source>
        <dbReference type="Proteomes" id="UP000718593"/>
    </source>
</evidence>
<reference evidence="2" key="1">
    <citation type="submission" date="2020-04" db="EMBL/GenBank/DDBJ databases">
        <title>Deep metagenomics examines the oral microbiome during advanced dental caries in children, revealing novel taxa and co-occurrences with host molecules.</title>
        <authorList>
            <person name="Baker J.L."/>
            <person name="Morton J.T."/>
            <person name="Dinis M."/>
            <person name="Alvarez R."/>
            <person name="Tran N.C."/>
            <person name="Knight R."/>
            <person name="Edlund A."/>
        </authorList>
    </citation>
    <scope>NUCLEOTIDE SEQUENCE</scope>
    <source>
        <strain evidence="2">JCVI_32_bin.24</strain>
    </source>
</reference>
<dbReference type="InterPro" id="IPR001036">
    <property type="entry name" value="Acrflvin-R"/>
</dbReference>
<keyword evidence="1" id="KW-0812">Transmembrane</keyword>
<dbReference type="PRINTS" id="PR00702">
    <property type="entry name" value="ACRIFLAVINRP"/>
</dbReference>
<dbReference type="PANTHER" id="PTHR32063:SF21">
    <property type="entry name" value="MULTIDRUG RESISTANCE PROTEIN MDTB"/>
    <property type="match status" value="1"/>
</dbReference>
<dbReference type="AlphaFoldDB" id="A0A930BTF2"/>
<dbReference type="InterPro" id="IPR027463">
    <property type="entry name" value="AcrB_DN_DC_subdom"/>
</dbReference>
<gene>
    <name evidence="2" type="ORF">HXL68_10795</name>
</gene>
<dbReference type="Proteomes" id="UP000718593">
    <property type="component" value="Unassembled WGS sequence"/>
</dbReference>
<dbReference type="Gene3D" id="3.30.2090.10">
    <property type="entry name" value="Multidrug efflux transporter AcrB TolC docking domain, DN and DC subdomains"/>
    <property type="match status" value="1"/>
</dbReference>
<evidence type="ECO:0000256" key="1">
    <source>
        <dbReference type="SAM" id="Phobius"/>
    </source>
</evidence>
<dbReference type="EMBL" id="JABZMI010000221">
    <property type="protein sequence ID" value="MBF1165517.1"/>
    <property type="molecule type" value="Genomic_DNA"/>
</dbReference>
<dbReference type="GO" id="GO:0005886">
    <property type="term" value="C:plasma membrane"/>
    <property type="evidence" value="ECO:0007669"/>
    <property type="project" value="TreeGrafter"/>
</dbReference>
<sequence length="259" mass="27402">MTLPELCIRRPVMTTLMMVALLIFGIIGYRSLPVSELPAVDFPTISVSASLPGASPETMAAAVATPLEGQFSTIAGLDSMTSTSAQGSTTITLQFALARNIDAAAQDVQSAISAAQRKLPPNMPAPPSFRKVNPADSPIFYIAMSSPTLPLSLVHEYAETQLAQRLSTIPGVAQVQIYGSQKYAVRVQANPDQLAARGIGIDELQQAIAQGNVNQPVGQLDGSRQTFALKDNGQLSNAAAYRPLIVTWSNGAPVRLEDV</sequence>
<evidence type="ECO:0000313" key="2">
    <source>
        <dbReference type="EMBL" id="MBF1165517.1"/>
    </source>
</evidence>
<proteinExistence type="predicted"/>
<protein>
    <submittedName>
        <fullName evidence="2">Efflux RND transporter permease subunit</fullName>
    </submittedName>
</protein>
<dbReference type="SUPFAM" id="SSF82693">
    <property type="entry name" value="Multidrug efflux transporter AcrB pore domain, PN1, PN2, PC1 and PC2 subdomains"/>
    <property type="match status" value="2"/>
</dbReference>
<dbReference type="PANTHER" id="PTHR32063">
    <property type="match status" value="1"/>
</dbReference>
<comment type="caution">
    <text evidence="2">The sequence shown here is derived from an EMBL/GenBank/DDBJ whole genome shotgun (WGS) entry which is preliminary data.</text>
</comment>
<keyword evidence="1" id="KW-0472">Membrane</keyword>
<accession>A0A930BTF2</accession>
<organism evidence="2 3">
    <name type="scientific">Dechloromonas agitata</name>
    <dbReference type="NCBI Taxonomy" id="73030"/>
    <lineage>
        <taxon>Bacteria</taxon>
        <taxon>Pseudomonadati</taxon>
        <taxon>Pseudomonadota</taxon>
        <taxon>Betaproteobacteria</taxon>
        <taxon>Rhodocyclales</taxon>
        <taxon>Azonexaceae</taxon>
        <taxon>Dechloromonas</taxon>
    </lineage>
</organism>
<dbReference type="Gene3D" id="1.20.1640.10">
    <property type="entry name" value="Multidrug efflux transporter AcrB transmembrane domain"/>
    <property type="match status" value="1"/>
</dbReference>
<keyword evidence="1" id="KW-1133">Transmembrane helix</keyword>
<dbReference type="Gene3D" id="3.30.70.1320">
    <property type="entry name" value="Multidrug efflux transporter AcrB pore domain like"/>
    <property type="match status" value="1"/>
</dbReference>
<dbReference type="GO" id="GO:0042910">
    <property type="term" value="F:xenobiotic transmembrane transporter activity"/>
    <property type="evidence" value="ECO:0007669"/>
    <property type="project" value="TreeGrafter"/>
</dbReference>
<dbReference type="Pfam" id="PF00873">
    <property type="entry name" value="ACR_tran"/>
    <property type="match status" value="1"/>
</dbReference>
<dbReference type="Gene3D" id="3.30.70.1430">
    <property type="entry name" value="Multidrug efflux transporter AcrB pore domain"/>
    <property type="match status" value="1"/>
</dbReference>
<name>A0A930BTF2_9RHOO</name>
<feature type="transmembrane region" description="Helical" evidence="1">
    <location>
        <begin position="12"/>
        <end position="32"/>
    </location>
</feature>